<feature type="transmembrane region" description="Helical" evidence="1">
    <location>
        <begin position="21"/>
        <end position="40"/>
    </location>
</feature>
<reference evidence="2" key="2">
    <citation type="submission" date="2018-03" db="EMBL/GenBank/DDBJ databases">
        <title>The Triticum urartu genome reveals the dynamic nature of wheat genome evolution.</title>
        <authorList>
            <person name="Ling H."/>
            <person name="Ma B."/>
            <person name="Shi X."/>
            <person name="Liu H."/>
            <person name="Dong L."/>
            <person name="Sun H."/>
            <person name="Cao Y."/>
            <person name="Gao Q."/>
            <person name="Zheng S."/>
            <person name="Li Y."/>
            <person name="Yu Y."/>
            <person name="Du H."/>
            <person name="Qi M."/>
            <person name="Li Y."/>
            <person name="Yu H."/>
            <person name="Cui Y."/>
            <person name="Wang N."/>
            <person name="Chen C."/>
            <person name="Wu H."/>
            <person name="Zhao Y."/>
            <person name="Zhang J."/>
            <person name="Li Y."/>
            <person name="Zhou W."/>
            <person name="Zhang B."/>
            <person name="Hu W."/>
            <person name="Eijk M."/>
            <person name="Tang J."/>
            <person name="Witsenboer H."/>
            <person name="Zhao S."/>
            <person name="Li Z."/>
            <person name="Zhang A."/>
            <person name="Wang D."/>
            <person name="Liang C."/>
        </authorList>
    </citation>
    <scope>NUCLEOTIDE SEQUENCE [LARGE SCALE GENOMIC DNA]</scope>
    <source>
        <strain evidence="2">cv. G1812</strain>
    </source>
</reference>
<protein>
    <submittedName>
        <fullName evidence="2">Uncharacterized protein</fullName>
    </submittedName>
</protein>
<keyword evidence="3" id="KW-1185">Reference proteome</keyword>
<evidence type="ECO:0000256" key="1">
    <source>
        <dbReference type="SAM" id="Phobius"/>
    </source>
</evidence>
<evidence type="ECO:0000313" key="2">
    <source>
        <dbReference type="EnsemblPlants" id="TuG1812G0100003586.01.T01.cds268521"/>
    </source>
</evidence>
<dbReference type="AlphaFoldDB" id="A0A8R7K3H0"/>
<name>A0A8R7K3H0_TRIUA</name>
<dbReference type="Proteomes" id="UP000015106">
    <property type="component" value="Chromosome 1"/>
</dbReference>
<proteinExistence type="predicted"/>
<dbReference type="Gramene" id="TuG1812G0100003586.01.T01">
    <property type="protein sequence ID" value="TuG1812G0100003586.01.T01.cds268521"/>
    <property type="gene ID" value="TuG1812G0100003586.01"/>
</dbReference>
<reference evidence="2" key="3">
    <citation type="submission" date="2022-06" db="UniProtKB">
        <authorList>
            <consortium name="EnsemblPlants"/>
        </authorList>
    </citation>
    <scope>IDENTIFICATION</scope>
</reference>
<keyword evidence="1" id="KW-0812">Transmembrane</keyword>
<accession>A0A8R7K3H0</accession>
<keyword evidence="1" id="KW-0472">Membrane</keyword>
<reference evidence="3" key="1">
    <citation type="journal article" date="2013" name="Nature">
        <title>Draft genome of the wheat A-genome progenitor Triticum urartu.</title>
        <authorList>
            <person name="Ling H.Q."/>
            <person name="Zhao S."/>
            <person name="Liu D."/>
            <person name="Wang J."/>
            <person name="Sun H."/>
            <person name="Zhang C."/>
            <person name="Fan H."/>
            <person name="Li D."/>
            <person name="Dong L."/>
            <person name="Tao Y."/>
            <person name="Gao C."/>
            <person name="Wu H."/>
            <person name="Li Y."/>
            <person name="Cui Y."/>
            <person name="Guo X."/>
            <person name="Zheng S."/>
            <person name="Wang B."/>
            <person name="Yu K."/>
            <person name="Liang Q."/>
            <person name="Yang W."/>
            <person name="Lou X."/>
            <person name="Chen J."/>
            <person name="Feng M."/>
            <person name="Jian J."/>
            <person name="Zhang X."/>
            <person name="Luo G."/>
            <person name="Jiang Y."/>
            <person name="Liu J."/>
            <person name="Wang Z."/>
            <person name="Sha Y."/>
            <person name="Zhang B."/>
            <person name="Wu H."/>
            <person name="Tang D."/>
            <person name="Shen Q."/>
            <person name="Xue P."/>
            <person name="Zou S."/>
            <person name="Wang X."/>
            <person name="Liu X."/>
            <person name="Wang F."/>
            <person name="Yang Y."/>
            <person name="An X."/>
            <person name="Dong Z."/>
            <person name="Zhang K."/>
            <person name="Zhang X."/>
            <person name="Luo M.C."/>
            <person name="Dvorak J."/>
            <person name="Tong Y."/>
            <person name="Wang J."/>
            <person name="Yang H."/>
            <person name="Li Z."/>
            <person name="Wang D."/>
            <person name="Zhang A."/>
            <person name="Wang J."/>
        </authorList>
    </citation>
    <scope>NUCLEOTIDE SEQUENCE</scope>
    <source>
        <strain evidence="3">cv. G1812</strain>
    </source>
</reference>
<evidence type="ECO:0000313" key="3">
    <source>
        <dbReference type="Proteomes" id="UP000015106"/>
    </source>
</evidence>
<dbReference type="EnsemblPlants" id="TuG1812G0100003586.01.T01">
    <property type="protein sequence ID" value="TuG1812G0100003586.01.T01.cds268521"/>
    <property type="gene ID" value="TuG1812G0100003586.01"/>
</dbReference>
<keyword evidence="1" id="KW-1133">Transmembrane helix</keyword>
<organism evidence="2 3">
    <name type="scientific">Triticum urartu</name>
    <name type="common">Red wild einkorn</name>
    <name type="synonym">Crithodium urartu</name>
    <dbReference type="NCBI Taxonomy" id="4572"/>
    <lineage>
        <taxon>Eukaryota</taxon>
        <taxon>Viridiplantae</taxon>
        <taxon>Streptophyta</taxon>
        <taxon>Embryophyta</taxon>
        <taxon>Tracheophyta</taxon>
        <taxon>Spermatophyta</taxon>
        <taxon>Magnoliopsida</taxon>
        <taxon>Liliopsida</taxon>
        <taxon>Poales</taxon>
        <taxon>Poaceae</taxon>
        <taxon>BOP clade</taxon>
        <taxon>Pooideae</taxon>
        <taxon>Triticodae</taxon>
        <taxon>Triticeae</taxon>
        <taxon>Triticinae</taxon>
        <taxon>Triticum</taxon>
    </lineage>
</organism>
<sequence>MLRRKTTCACICIKHESIKIYLLWIGSGPLGILLLLLRYASSPACPPPGSCTGELFVLTLPLG</sequence>